<keyword evidence="3" id="KW-1185">Reference proteome</keyword>
<accession>A0A917H8G5</accession>
<feature type="transmembrane region" description="Helical" evidence="1">
    <location>
        <begin position="21"/>
        <end position="42"/>
    </location>
</feature>
<organism evidence="2 3">
    <name type="scientific">Kocuria dechangensis</name>
    <dbReference type="NCBI Taxonomy" id="1176249"/>
    <lineage>
        <taxon>Bacteria</taxon>
        <taxon>Bacillati</taxon>
        <taxon>Actinomycetota</taxon>
        <taxon>Actinomycetes</taxon>
        <taxon>Micrococcales</taxon>
        <taxon>Micrococcaceae</taxon>
        <taxon>Kocuria</taxon>
    </lineage>
</organism>
<keyword evidence="1" id="KW-0472">Membrane</keyword>
<name>A0A917H8G5_9MICC</name>
<comment type="caution">
    <text evidence="2">The sequence shown here is derived from an EMBL/GenBank/DDBJ whole genome shotgun (WGS) entry which is preliminary data.</text>
</comment>
<sequence length="136" mass="14345">MVRHNLATVMGFEFTRTLRKRGFWIATLAIPVVIAIIFALSLTSNTSISDSADAQAEAEIAFAYTDATGMIPQELATAYGGHPATDPETAIGQVKAGDLDAYLAYPGDPAVKPIEVAGADRGCSTTAPTTRSPRRC</sequence>
<reference evidence="2" key="2">
    <citation type="submission" date="2020-09" db="EMBL/GenBank/DDBJ databases">
        <authorList>
            <person name="Sun Q."/>
            <person name="Zhou Y."/>
        </authorList>
    </citation>
    <scope>NUCLEOTIDE SEQUENCE</scope>
    <source>
        <strain evidence="2">CGMCC 1.12187</strain>
    </source>
</reference>
<keyword evidence="1" id="KW-0812">Transmembrane</keyword>
<protein>
    <recommendedName>
        <fullName evidence="4">ABC-2 type transport system permease protein</fullName>
    </recommendedName>
</protein>
<evidence type="ECO:0000256" key="1">
    <source>
        <dbReference type="SAM" id="Phobius"/>
    </source>
</evidence>
<dbReference type="Proteomes" id="UP000638848">
    <property type="component" value="Unassembled WGS sequence"/>
</dbReference>
<gene>
    <name evidence="2" type="ORF">GCM10011374_38280</name>
</gene>
<evidence type="ECO:0008006" key="4">
    <source>
        <dbReference type="Google" id="ProtNLM"/>
    </source>
</evidence>
<reference evidence="2" key="1">
    <citation type="journal article" date="2014" name="Int. J. Syst. Evol. Microbiol.">
        <title>Complete genome sequence of Corynebacterium casei LMG S-19264T (=DSM 44701T), isolated from a smear-ripened cheese.</title>
        <authorList>
            <consortium name="US DOE Joint Genome Institute (JGI-PGF)"/>
            <person name="Walter F."/>
            <person name="Albersmeier A."/>
            <person name="Kalinowski J."/>
            <person name="Ruckert C."/>
        </authorList>
    </citation>
    <scope>NUCLEOTIDE SEQUENCE</scope>
    <source>
        <strain evidence="2">CGMCC 1.12187</strain>
    </source>
</reference>
<proteinExistence type="predicted"/>
<keyword evidence="1" id="KW-1133">Transmembrane helix</keyword>
<dbReference type="EMBL" id="BMEQ01000037">
    <property type="protein sequence ID" value="GGG70076.1"/>
    <property type="molecule type" value="Genomic_DNA"/>
</dbReference>
<evidence type="ECO:0000313" key="3">
    <source>
        <dbReference type="Proteomes" id="UP000638848"/>
    </source>
</evidence>
<dbReference type="RefSeq" id="WP_229741977.1">
    <property type="nucleotide sequence ID" value="NZ_BMEQ01000037.1"/>
</dbReference>
<dbReference type="AlphaFoldDB" id="A0A917H8G5"/>
<evidence type="ECO:0000313" key="2">
    <source>
        <dbReference type="EMBL" id="GGG70076.1"/>
    </source>
</evidence>